<evidence type="ECO:0000256" key="1">
    <source>
        <dbReference type="SAM" id="MobiDB-lite"/>
    </source>
</evidence>
<dbReference type="Gene3D" id="2.20.130.10">
    <property type="entry name" value="CAC2371-like domains"/>
    <property type="match status" value="1"/>
</dbReference>
<feature type="domain" description="Methyltransferase" evidence="2">
    <location>
        <begin position="43"/>
        <end position="137"/>
    </location>
</feature>
<evidence type="ECO:0000313" key="3">
    <source>
        <dbReference type="EMBL" id="NNG40221.1"/>
    </source>
</evidence>
<dbReference type="RefSeq" id="WP_171156296.1">
    <property type="nucleotide sequence ID" value="NZ_JABENB010000002.1"/>
</dbReference>
<organism evidence="3 4">
    <name type="scientific">Flexivirga aerilata</name>
    <dbReference type="NCBI Taxonomy" id="1656889"/>
    <lineage>
        <taxon>Bacteria</taxon>
        <taxon>Bacillati</taxon>
        <taxon>Actinomycetota</taxon>
        <taxon>Actinomycetes</taxon>
        <taxon>Micrococcales</taxon>
        <taxon>Dermacoccaceae</taxon>
        <taxon>Flexivirga</taxon>
    </lineage>
</organism>
<dbReference type="Pfam" id="PF13649">
    <property type="entry name" value="Methyltransf_25"/>
    <property type="match status" value="1"/>
</dbReference>
<dbReference type="Gene3D" id="3.40.50.150">
    <property type="entry name" value="Vaccinia Virus protein VP39"/>
    <property type="match status" value="1"/>
</dbReference>
<dbReference type="InterPro" id="IPR029063">
    <property type="entry name" value="SAM-dependent_MTases_sf"/>
</dbReference>
<dbReference type="Proteomes" id="UP000557772">
    <property type="component" value="Unassembled WGS sequence"/>
</dbReference>
<dbReference type="EMBL" id="JABENB010000002">
    <property type="protein sequence ID" value="NNG40221.1"/>
    <property type="molecule type" value="Genomic_DNA"/>
</dbReference>
<evidence type="ECO:0000259" key="2">
    <source>
        <dbReference type="Pfam" id="PF13649"/>
    </source>
</evidence>
<dbReference type="SUPFAM" id="SSF53335">
    <property type="entry name" value="S-adenosyl-L-methionine-dependent methyltransferases"/>
    <property type="match status" value="1"/>
</dbReference>
<name>A0A849ALI9_9MICO</name>
<dbReference type="GO" id="GO:0032259">
    <property type="term" value="P:methylation"/>
    <property type="evidence" value="ECO:0007669"/>
    <property type="project" value="UniProtKB-KW"/>
</dbReference>
<keyword evidence="3" id="KW-0489">Methyltransferase</keyword>
<feature type="region of interest" description="Disordered" evidence="1">
    <location>
        <begin position="248"/>
        <end position="285"/>
    </location>
</feature>
<protein>
    <submittedName>
        <fullName evidence="3">Class I SAM-dependent methyltransferase</fullName>
    </submittedName>
</protein>
<keyword evidence="3" id="KW-0808">Transferase</keyword>
<comment type="caution">
    <text evidence="3">The sequence shown here is derived from an EMBL/GenBank/DDBJ whole genome shotgun (WGS) entry which is preliminary data.</text>
</comment>
<dbReference type="GO" id="GO:0008168">
    <property type="term" value="F:methyltransferase activity"/>
    <property type="evidence" value="ECO:0007669"/>
    <property type="project" value="UniProtKB-KW"/>
</dbReference>
<keyword evidence="4" id="KW-1185">Reference proteome</keyword>
<dbReference type="CDD" id="cd02440">
    <property type="entry name" value="AdoMet_MTases"/>
    <property type="match status" value="1"/>
</dbReference>
<dbReference type="InterPro" id="IPR041698">
    <property type="entry name" value="Methyltransf_25"/>
</dbReference>
<sequence length="285" mass="31010">MNDVPAHAFYTGLVAELYSTLRSTSFPADRYARLIRRYGEPALELGCGDGDPLLALRELGLDLDGIDSSTDMIDRLRTRAAEAGIAVNAWVSTMQDLAPARAYRTVFLAGPTFNLLPDDQSMAATLRSIRGALAPGGTAVIPLFVPEAYDDADLGVRVESADGAMAWQVVSATRDEAARTQILRLRYERQTGAKTEMVERDWLMHWVTPRRFADLAEAASLVVDALPDEFGSDERDVALRRESVGAVSAASQPLCPPGRRPSVPGASLWPRRGIDPAPSRPHRPL</sequence>
<reference evidence="3 4" key="1">
    <citation type="submission" date="2020-05" db="EMBL/GenBank/DDBJ databases">
        <title>Flexivirga sp. ID2601S isolated from air conditioner.</title>
        <authorList>
            <person name="Kim D.H."/>
        </authorList>
    </citation>
    <scope>NUCLEOTIDE SEQUENCE [LARGE SCALE GENOMIC DNA]</scope>
    <source>
        <strain evidence="3 4">ID2601S</strain>
    </source>
</reference>
<evidence type="ECO:0000313" key="4">
    <source>
        <dbReference type="Proteomes" id="UP000557772"/>
    </source>
</evidence>
<proteinExistence type="predicted"/>
<gene>
    <name evidence="3" type="ORF">HJ588_13190</name>
</gene>
<dbReference type="AlphaFoldDB" id="A0A849ALI9"/>
<accession>A0A849ALI9</accession>